<gene>
    <name evidence="1" type="ORF">SAMN05428971_4335</name>
</gene>
<evidence type="ECO:0000313" key="1">
    <source>
        <dbReference type="EMBL" id="SFO52103.1"/>
    </source>
</evidence>
<dbReference type="EMBL" id="FOVG01000007">
    <property type="protein sequence ID" value="SFO52103.1"/>
    <property type="molecule type" value="Genomic_DNA"/>
</dbReference>
<sequence>MYRVTENHERIIDALAGYTQVANPDEISRGKRRYHLTKDNVRRVMFILDGDFLLKLKSENKVLNILSAPFVVGVTPALDEPPVYLERIDYGKVSYIDYDVFWRLIFEKDLFNDAMSILSGQYSDLMNYIQLPKNNSHDEVLSLIGRWKKLPLHLKKRFSALYLIEHSSHLSKSSICRVLKELKEKGELVLVNGKFT</sequence>
<evidence type="ECO:0008006" key="3">
    <source>
        <dbReference type="Google" id="ProtNLM"/>
    </source>
</evidence>
<keyword evidence="2" id="KW-1185">Reference proteome</keyword>
<protein>
    <recommendedName>
        <fullName evidence="3">cAMP-binding domain of CRP or a regulatory subunit of cAMP-dependent protein kinases</fullName>
    </recommendedName>
</protein>
<dbReference type="AlphaFoldDB" id="A0A1I5HV08"/>
<evidence type="ECO:0000313" key="2">
    <source>
        <dbReference type="Proteomes" id="UP000198968"/>
    </source>
</evidence>
<dbReference type="Proteomes" id="UP000198968">
    <property type="component" value="Unassembled WGS sequence"/>
</dbReference>
<organism evidence="1 2">
    <name type="scientific">Candidatus Pantoea varia</name>
    <dbReference type="NCBI Taxonomy" id="1881036"/>
    <lineage>
        <taxon>Bacteria</taxon>
        <taxon>Pseudomonadati</taxon>
        <taxon>Pseudomonadota</taxon>
        <taxon>Gammaproteobacteria</taxon>
        <taxon>Enterobacterales</taxon>
        <taxon>Erwiniaceae</taxon>
        <taxon>Pantoea</taxon>
    </lineage>
</organism>
<accession>A0A1I5HV08</accession>
<reference evidence="2" key="1">
    <citation type="submission" date="2016-10" db="EMBL/GenBank/DDBJ databases">
        <authorList>
            <person name="Varghese N."/>
            <person name="Submissions S."/>
        </authorList>
    </citation>
    <scope>NUCLEOTIDE SEQUENCE [LARGE SCALE GENOMIC DNA]</scope>
    <source>
        <strain evidence="2">OV426</strain>
    </source>
</reference>
<dbReference type="OrthoDB" id="6629619at2"/>
<dbReference type="RefSeq" id="WP_090967154.1">
    <property type="nucleotide sequence ID" value="NZ_FOVG01000007.1"/>
</dbReference>
<name>A0A1I5HV08_9GAMM</name>
<proteinExistence type="predicted"/>